<reference evidence="2" key="1">
    <citation type="journal article" date="2006" name="Nature">
        <title>Deciphering the evolution and metabolism of an anammox bacterium from a community genome.</title>
        <authorList>
            <person name="Strous M."/>
            <person name="Pelletier E."/>
            <person name="Mangenot S."/>
            <person name="Rattei T."/>
            <person name="Lehner A."/>
            <person name="Taylor M.W."/>
            <person name="Horn M."/>
            <person name="Daims H."/>
            <person name="Bartol-Mavel D."/>
            <person name="Wincker P."/>
            <person name="Barbe V."/>
            <person name="Fonknechten N."/>
            <person name="Vallenet D."/>
            <person name="Segurens B."/>
            <person name="Schenowitz-Truong C."/>
            <person name="Medigue C."/>
            <person name="Collingro A."/>
            <person name="Snel B."/>
            <person name="Dutilh B.E."/>
            <person name="OpDenCamp H.J.M."/>
            <person name="vanDerDrift C."/>
            <person name="Cirpus I."/>
            <person name="vanDePas-Schoonen K.T."/>
            <person name="Harhangi H.R."/>
            <person name="vanNiftrik L."/>
            <person name="Schmid M."/>
            <person name="Keltjens J."/>
            <person name="vanDeVossenberg J."/>
            <person name="Kartal B."/>
            <person name="Meier H."/>
            <person name="Frishman D."/>
            <person name="Huynen M.A."/>
            <person name="Mewes H."/>
            <person name="Weissenbach J."/>
            <person name="Jetten M.S.M."/>
            <person name="Wagner M."/>
            <person name="LePaslier D."/>
        </authorList>
    </citation>
    <scope>NUCLEOTIDE SEQUENCE</scope>
</reference>
<accession>Q1PZD6</accession>
<dbReference type="PANTHER" id="PTHR34227">
    <property type="entry name" value="CHAPERONE PROTEIN YCDY"/>
    <property type="match status" value="1"/>
</dbReference>
<dbReference type="SUPFAM" id="SSF89155">
    <property type="entry name" value="TorD-like"/>
    <property type="match status" value="1"/>
</dbReference>
<dbReference type="EMBL" id="CT573072">
    <property type="protein sequence ID" value="CAJ72447.1"/>
    <property type="molecule type" value="Genomic_DNA"/>
</dbReference>
<keyword evidence="1" id="KW-0143">Chaperone</keyword>
<protein>
    <recommendedName>
        <fullName evidence="3">Chaperone protein TorD</fullName>
    </recommendedName>
</protein>
<dbReference type="Pfam" id="PF02613">
    <property type="entry name" value="Nitrate_red_del"/>
    <property type="match status" value="1"/>
</dbReference>
<proteinExistence type="predicted"/>
<dbReference type="AlphaFoldDB" id="Q1PZD6"/>
<dbReference type="InterPro" id="IPR020945">
    <property type="entry name" value="DMSO/NO3_reduct_chaperone"/>
</dbReference>
<organism evidence="2">
    <name type="scientific">Kuenenia stuttgartiensis</name>
    <dbReference type="NCBI Taxonomy" id="174633"/>
    <lineage>
        <taxon>Bacteria</taxon>
        <taxon>Pseudomonadati</taxon>
        <taxon>Planctomycetota</taxon>
        <taxon>Candidatus Brocadiia</taxon>
        <taxon>Candidatus Brocadiales</taxon>
        <taxon>Candidatus Brocadiaceae</taxon>
        <taxon>Candidatus Kuenenia</taxon>
    </lineage>
</organism>
<dbReference type="InterPro" id="IPR036411">
    <property type="entry name" value="TorD-like_sf"/>
</dbReference>
<evidence type="ECO:0000313" key="2">
    <source>
        <dbReference type="EMBL" id="CAJ72447.1"/>
    </source>
</evidence>
<dbReference type="Gene3D" id="1.10.3480.10">
    <property type="entry name" value="TorD-like"/>
    <property type="match status" value="1"/>
</dbReference>
<dbReference type="PANTHER" id="PTHR34227:SF1">
    <property type="entry name" value="DIMETHYL SULFOXIDE REDUCTASE CHAPERONE-RELATED"/>
    <property type="match status" value="1"/>
</dbReference>
<evidence type="ECO:0008006" key="3">
    <source>
        <dbReference type="Google" id="ProtNLM"/>
    </source>
</evidence>
<evidence type="ECO:0000256" key="1">
    <source>
        <dbReference type="ARBA" id="ARBA00023186"/>
    </source>
</evidence>
<sequence>MRYFMVVNNSDLQETDQVAEVGNLLARSALYQVLSTCYLFPEEKKLSVLEGEDFNELVDKIKGCYTEGDSLTAMLESLKNVQEFYSTADIEKLQRIYNRIVGHTISKDCPLYEGQYGAAHVFQQVQDLADIQGFYRAFGLDISEEEKERCDHISVELEFLQFLLYKQAYAIENHGNEEAEICLDAQKKFLKEHAGKWIPLFALLFGRKSIDGFYFAISEVMKEFIKLEMDLLGVQTETFTESDLNQDVVAGAPDECLSCASSVDEMGDN</sequence>
<dbReference type="InterPro" id="IPR050289">
    <property type="entry name" value="TorD/DmsD_chaperones"/>
</dbReference>
<name>Q1PZD6_KUEST</name>
<gene>
    <name evidence="2" type="ORF">kustd1702</name>
</gene>
<reference evidence="2" key="2">
    <citation type="submission" date="2006-01" db="EMBL/GenBank/DDBJ databases">
        <authorList>
            <person name="Genoscope"/>
        </authorList>
    </citation>
    <scope>NUCLEOTIDE SEQUENCE</scope>
</reference>